<name>A0ABY4WLD3_9BACL</name>
<dbReference type="RefSeq" id="WP_251873283.1">
    <property type="nucleotide sequence ID" value="NZ_CP098755.1"/>
</dbReference>
<gene>
    <name evidence="2" type="ORF">NDK47_02285</name>
</gene>
<dbReference type="Proteomes" id="UP001056500">
    <property type="component" value="Chromosome"/>
</dbReference>
<reference evidence="2" key="1">
    <citation type="submission" date="2022-06" db="EMBL/GenBank/DDBJ databases">
        <title>Genome sequencing of Brevibacillus sp. BB3-R1.</title>
        <authorList>
            <person name="Heo J."/>
            <person name="Lee D."/>
            <person name="Won M."/>
            <person name="Han B.-H."/>
            <person name="Hong S.-B."/>
            <person name="Kwon S.-W."/>
        </authorList>
    </citation>
    <scope>NUCLEOTIDE SEQUENCE</scope>
    <source>
        <strain evidence="2">BB3-R1</strain>
    </source>
</reference>
<evidence type="ECO:0000313" key="3">
    <source>
        <dbReference type="Proteomes" id="UP001056500"/>
    </source>
</evidence>
<keyword evidence="3" id="KW-1185">Reference proteome</keyword>
<dbReference type="EMBL" id="CP098755">
    <property type="protein sequence ID" value="USG66184.1"/>
    <property type="molecule type" value="Genomic_DNA"/>
</dbReference>
<protein>
    <submittedName>
        <fullName evidence="2">Spore germination protein GerPC</fullName>
    </submittedName>
</protein>
<evidence type="ECO:0000256" key="1">
    <source>
        <dbReference type="SAM" id="Coils"/>
    </source>
</evidence>
<evidence type="ECO:0000313" key="2">
    <source>
        <dbReference type="EMBL" id="USG66184.1"/>
    </source>
</evidence>
<sequence>MYMRSDFMQYFQQLHGYLQAQCEKIEKMNQLIQQLQQDLHQMKEKQTPPPVIRNEYKFDLLKIEKLEGTLNIGLTPGGADSSIGEMDVNQTMNVPTMVKQNSPLATSIREKIDHYLTCEAPQILECYEYQYHYPLDESYRQFILDDIRKQIDQRILHYVGRLGTEHLDADQAAATEEAIVKKVKKDIDHTLEAFVKNLPKGQENA</sequence>
<accession>A0ABY4WLD3</accession>
<dbReference type="InterPro" id="IPR019673">
    <property type="entry name" value="Spore_germination_GerPC"/>
</dbReference>
<proteinExistence type="predicted"/>
<feature type="coiled-coil region" evidence="1">
    <location>
        <begin position="18"/>
        <end position="45"/>
    </location>
</feature>
<organism evidence="2 3">
    <name type="scientific">Brevibacillus ruminantium</name>
    <dbReference type="NCBI Taxonomy" id="2950604"/>
    <lineage>
        <taxon>Bacteria</taxon>
        <taxon>Bacillati</taxon>
        <taxon>Bacillota</taxon>
        <taxon>Bacilli</taxon>
        <taxon>Bacillales</taxon>
        <taxon>Paenibacillaceae</taxon>
        <taxon>Brevibacillus</taxon>
    </lineage>
</organism>
<dbReference type="Pfam" id="PF10737">
    <property type="entry name" value="GerPC"/>
    <property type="match status" value="1"/>
</dbReference>
<keyword evidence="1" id="KW-0175">Coiled coil</keyword>